<accession>A0A101M197</accession>
<reference evidence="1" key="1">
    <citation type="journal article" date="2015" name="Genome Biol. Evol.">
        <title>Organellar Genomes of White Spruce (Picea glauca): Assembly and Annotation.</title>
        <authorList>
            <person name="Jackman S.D."/>
            <person name="Warren R.L."/>
            <person name="Gibb E.A."/>
            <person name="Vandervalk B.P."/>
            <person name="Mohamadi H."/>
            <person name="Chu J."/>
            <person name="Raymond A."/>
            <person name="Pleasance S."/>
            <person name="Coope R."/>
            <person name="Wildung M.R."/>
            <person name="Ritland C.E."/>
            <person name="Bousquet J."/>
            <person name="Jones S.J."/>
            <person name="Bohlmann J."/>
            <person name="Birol I."/>
        </authorList>
    </citation>
    <scope>NUCLEOTIDE SEQUENCE [LARGE SCALE GENOMIC DNA]</scope>
    <source>
        <tissue evidence="1">Flushing bud</tissue>
    </source>
</reference>
<protein>
    <submittedName>
        <fullName evidence="1">Uncharacterized protein</fullName>
    </submittedName>
</protein>
<sequence length="56" mass="6255">MEGRVTKVTIPALLLPIGSPTSYGDNSAIHWLSKLWPSAHTYVIEREDSLRNKASF</sequence>
<proteinExistence type="predicted"/>
<dbReference type="AlphaFoldDB" id="A0A101M197"/>
<comment type="caution">
    <text evidence="1">The sequence shown here is derived from an EMBL/GenBank/DDBJ whole genome shotgun (WGS) entry which is preliminary data.</text>
</comment>
<evidence type="ECO:0000313" key="1">
    <source>
        <dbReference type="EMBL" id="KUM49196.1"/>
    </source>
</evidence>
<organism evidence="1">
    <name type="scientific">Picea glauca</name>
    <name type="common">White spruce</name>
    <name type="synonym">Pinus glauca</name>
    <dbReference type="NCBI Taxonomy" id="3330"/>
    <lineage>
        <taxon>Eukaryota</taxon>
        <taxon>Viridiplantae</taxon>
        <taxon>Streptophyta</taxon>
        <taxon>Embryophyta</taxon>
        <taxon>Tracheophyta</taxon>
        <taxon>Spermatophyta</taxon>
        <taxon>Pinopsida</taxon>
        <taxon>Pinidae</taxon>
        <taxon>Conifers I</taxon>
        <taxon>Pinales</taxon>
        <taxon>Pinaceae</taxon>
        <taxon>Picea</taxon>
    </lineage>
</organism>
<gene>
    <name evidence="1" type="ORF">ABT39_MTgene3745</name>
</gene>
<name>A0A101M197_PICGL</name>
<geneLocation type="mitochondrion" evidence="1"/>
<keyword evidence="1" id="KW-0496">Mitochondrion</keyword>
<dbReference type="EMBL" id="LKAM01000003">
    <property type="protein sequence ID" value="KUM49196.1"/>
    <property type="molecule type" value="Genomic_DNA"/>
</dbReference>